<name>A0A6J4J127_9BACT</name>
<sequence length="441" mass="47193">MKQFSTILRSISIAAAVCLAFDASAQQNIVADGGFEDTPPNSDKFSPAWTLIPASGPNPGQQFSNVGTSATFANSGENYANLAPEVGQVGTLRQTLNTTAGQSYTLSFFLTNDSNEPVNFFRAVVNGTVLYETMSPPFPAPGPYQLITRSFVAQTSSTTLDFQYQHDDDFWRLDDVSVTVSVPQKLLNISTRLRVQTGENVLIGGFILTGTAPKRVIIRAIGPSLERQGVREPLADPVLELYNSASLITTNDNWKDMQRAEIEATGIPPADDRESAIVVTLPANGAGYTAIVRGKDNTTGVALVEVYDLAPDANSELANISSRGFVSTGENVMIGGFFVGGGDVNARIVVRAIGPSLANRGVENELVDPTLQLVDRNGNQIQANDNWRDTQQAEIQATGLQPSDDRESALVASLPADEYTAIVRGKDGTTGVGLVEVYNIR</sequence>
<proteinExistence type="predicted"/>
<dbReference type="EMBL" id="CADCTA010000112">
    <property type="protein sequence ID" value="CAA9267558.1"/>
    <property type="molecule type" value="Genomic_DNA"/>
</dbReference>
<accession>A0A6J4J127</accession>
<protein>
    <recommendedName>
        <fullName evidence="3">DUF642 domain-containing protein</fullName>
    </recommendedName>
</protein>
<dbReference type="Gene3D" id="2.60.120.260">
    <property type="entry name" value="Galactose-binding domain-like"/>
    <property type="match status" value="1"/>
</dbReference>
<keyword evidence="1" id="KW-0732">Signal</keyword>
<feature type="signal peptide" evidence="1">
    <location>
        <begin position="1"/>
        <end position="25"/>
    </location>
</feature>
<dbReference type="AlphaFoldDB" id="A0A6J4J127"/>
<feature type="chain" id="PRO_5027032078" description="DUF642 domain-containing protein" evidence="1">
    <location>
        <begin position="26"/>
        <end position="441"/>
    </location>
</feature>
<organism evidence="2">
    <name type="scientific">uncultured Chthoniobacterales bacterium</name>
    <dbReference type="NCBI Taxonomy" id="1836801"/>
    <lineage>
        <taxon>Bacteria</taxon>
        <taxon>Pseudomonadati</taxon>
        <taxon>Verrucomicrobiota</taxon>
        <taxon>Spartobacteria</taxon>
        <taxon>Chthoniobacterales</taxon>
        <taxon>environmental samples</taxon>
    </lineage>
</organism>
<evidence type="ECO:0008006" key="3">
    <source>
        <dbReference type="Google" id="ProtNLM"/>
    </source>
</evidence>
<gene>
    <name evidence="2" type="ORF">AVDCRST_MAG42-3071</name>
</gene>
<evidence type="ECO:0000256" key="1">
    <source>
        <dbReference type="SAM" id="SignalP"/>
    </source>
</evidence>
<reference evidence="2" key="1">
    <citation type="submission" date="2020-02" db="EMBL/GenBank/DDBJ databases">
        <authorList>
            <person name="Meier V. D."/>
        </authorList>
    </citation>
    <scope>NUCLEOTIDE SEQUENCE</scope>
    <source>
        <strain evidence="2">AVDCRST_MAG42</strain>
    </source>
</reference>
<evidence type="ECO:0000313" key="2">
    <source>
        <dbReference type="EMBL" id="CAA9267558.1"/>
    </source>
</evidence>